<dbReference type="InterPro" id="IPR000089">
    <property type="entry name" value="Biotin_lipoyl"/>
</dbReference>
<dbReference type="Gene3D" id="3.30.470.20">
    <property type="entry name" value="ATP-grasp fold, B domain"/>
    <property type="match status" value="1"/>
</dbReference>
<dbReference type="PROSITE" id="PS50975">
    <property type="entry name" value="ATP_GRASP"/>
    <property type="match status" value="1"/>
</dbReference>
<name>A0A2S5ZYJ3_9NOCA</name>
<dbReference type="InterPro" id="IPR050856">
    <property type="entry name" value="Biotin_carboxylase_complex"/>
</dbReference>
<dbReference type="InterPro" id="IPR011054">
    <property type="entry name" value="Rudment_hybrid_motif"/>
</dbReference>
<keyword evidence="10" id="KW-1185">Reference proteome</keyword>
<evidence type="ECO:0000256" key="1">
    <source>
        <dbReference type="ARBA" id="ARBA00001953"/>
    </source>
</evidence>
<keyword evidence="3 6" id="KW-0547">Nucleotide-binding</keyword>
<evidence type="ECO:0000259" key="8">
    <source>
        <dbReference type="PROSITE" id="PS50979"/>
    </source>
</evidence>
<dbReference type="InterPro" id="IPR005482">
    <property type="entry name" value="Biotin_COase_C"/>
</dbReference>
<proteinExistence type="predicted"/>
<dbReference type="Pfam" id="PF02785">
    <property type="entry name" value="Biotin_carb_C"/>
    <property type="match status" value="1"/>
</dbReference>
<feature type="domain" description="ATP-grasp" evidence="7">
    <location>
        <begin position="107"/>
        <end position="308"/>
    </location>
</feature>
<dbReference type="PANTHER" id="PTHR18866:SF126">
    <property type="entry name" value="BIOTIN CARBOXYLASE"/>
    <property type="match status" value="1"/>
</dbReference>
<evidence type="ECO:0000256" key="4">
    <source>
        <dbReference type="ARBA" id="ARBA00022840"/>
    </source>
</evidence>
<dbReference type="SUPFAM" id="SSF56059">
    <property type="entry name" value="Glutathione synthetase ATP-binding domain-like"/>
    <property type="match status" value="1"/>
</dbReference>
<dbReference type="Pfam" id="PF00289">
    <property type="entry name" value="Biotin_carb_N"/>
    <property type="match status" value="1"/>
</dbReference>
<dbReference type="EMBL" id="PSZD01000024">
    <property type="protein sequence ID" value="PPJ23412.1"/>
    <property type="molecule type" value="Genomic_DNA"/>
</dbReference>
<dbReference type="InterPro" id="IPR011761">
    <property type="entry name" value="ATP-grasp"/>
</dbReference>
<dbReference type="PANTHER" id="PTHR18866">
    <property type="entry name" value="CARBOXYLASE:PYRUVATE/ACETYL-COA/PROPIONYL-COA CARBOXYLASE"/>
    <property type="match status" value="1"/>
</dbReference>
<evidence type="ECO:0000256" key="2">
    <source>
        <dbReference type="ARBA" id="ARBA00022598"/>
    </source>
</evidence>
<protein>
    <submittedName>
        <fullName evidence="9">Acetyl/propionyl-CoA carboxylase subunit alpha</fullName>
    </submittedName>
</protein>
<dbReference type="PROSITE" id="PS50979">
    <property type="entry name" value="BC"/>
    <property type="match status" value="1"/>
</dbReference>
<feature type="domain" description="Biotin carboxylation" evidence="8">
    <location>
        <begin position="1"/>
        <end position="445"/>
    </location>
</feature>
<dbReference type="SUPFAM" id="SSF52440">
    <property type="entry name" value="PreATP-grasp domain"/>
    <property type="match status" value="1"/>
</dbReference>
<dbReference type="GO" id="GO:0016874">
    <property type="term" value="F:ligase activity"/>
    <property type="evidence" value="ECO:0007669"/>
    <property type="project" value="UniProtKB-KW"/>
</dbReference>
<dbReference type="SUPFAM" id="SSF51230">
    <property type="entry name" value="Single hybrid motif"/>
    <property type="match status" value="1"/>
</dbReference>
<dbReference type="InterPro" id="IPR011053">
    <property type="entry name" value="Single_hybrid_motif"/>
</dbReference>
<dbReference type="GO" id="GO:0005524">
    <property type="term" value="F:ATP binding"/>
    <property type="evidence" value="ECO:0007669"/>
    <property type="project" value="UniProtKB-UniRule"/>
</dbReference>
<organism evidence="9 10">
    <name type="scientific">Nocardia nova</name>
    <dbReference type="NCBI Taxonomy" id="37330"/>
    <lineage>
        <taxon>Bacteria</taxon>
        <taxon>Bacillati</taxon>
        <taxon>Actinomycetota</taxon>
        <taxon>Actinomycetes</taxon>
        <taxon>Mycobacteriales</taxon>
        <taxon>Nocardiaceae</taxon>
        <taxon>Nocardia</taxon>
    </lineage>
</organism>
<dbReference type="PROSITE" id="PS00867">
    <property type="entry name" value="CPSASE_2"/>
    <property type="match status" value="1"/>
</dbReference>
<dbReference type="InterPro" id="IPR005479">
    <property type="entry name" value="CPAse_ATP-bd"/>
</dbReference>
<dbReference type="FunFam" id="3.40.50.20:FF:000010">
    <property type="entry name" value="Propionyl-CoA carboxylase subunit alpha"/>
    <property type="match status" value="1"/>
</dbReference>
<dbReference type="Pfam" id="PF21139">
    <property type="entry name" value="BT_MCC_alpha"/>
    <property type="match status" value="1"/>
</dbReference>
<gene>
    <name evidence="9" type="ORF">C5F51_28680</name>
</gene>
<dbReference type="GO" id="GO:0046872">
    <property type="term" value="F:metal ion binding"/>
    <property type="evidence" value="ECO:0007669"/>
    <property type="project" value="InterPro"/>
</dbReference>
<comment type="caution">
    <text evidence="9">The sequence shown here is derived from an EMBL/GenBank/DDBJ whole genome shotgun (WGS) entry which is preliminary data.</text>
</comment>
<comment type="cofactor">
    <cofactor evidence="1">
        <name>biotin</name>
        <dbReference type="ChEBI" id="CHEBI:57586"/>
    </cofactor>
</comment>
<dbReference type="SMART" id="SM00878">
    <property type="entry name" value="Biotin_carb_C"/>
    <property type="match status" value="1"/>
</dbReference>
<dbReference type="Gene3D" id="2.40.50.100">
    <property type="match status" value="1"/>
</dbReference>
<evidence type="ECO:0000259" key="7">
    <source>
        <dbReference type="PROSITE" id="PS50975"/>
    </source>
</evidence>
<dbReference type="InterPro" id="IPR011764">
    <property type="entry name" value="Biotin_carboxylation_dom"/>
</dbReference>
<reference evidence="9 10" key="1">
    <citation type="submission" date="2018-02" db="EMBL/GenBank/DDBJ databases">
        <title>8 Nocardia nova and 1 Nocardia cyriacigeorgica strain used for evolution to TMP-SMX.</title>
        <authorList>
            <person name="Mehta H."/>
            <person name="Weng J."/>
            <person name="Shamoo Y."/>
        </authorList>
    </citation>
    <scope>NUCLEOTIDE SEQUENCE [LARGE SCALE GENOMIC DNA]</scope>
    <source>
        <strain evidence="9 10">BAA2227</strain>
    </source>
</reference>
<dbReference type="Pfam" id="PF02786">
    <property type="entry name" value="CPSase_L_D2"/>
    <property type="match status" value="1"/>
</dbReference>
<keyword evidence="5" id="KW-0092">Biotin</keyword>
<evidence type="ECO:0000256" key="6">
    <source>
        <dbReference type="PROSITE-ProRule" id="PRU00409"/>
    </source>
</evidence>
<dbReference type="CDD" id="cd06850">
    <property type="entry name" value="biotinyl_domain"/>
    <property type="match status" value="1"/>
</dbReference>
<dbReference type="Pfam" id="PF00364">
    <property type="entry name" value="Biotin_lipoyl"/>
    <property type="match status" value="1"/>
</dbReference>
<sequence length="655" mass="70139">MIRRLLVANRGEIACRIFRTCRDLGISTVAVFSDADAGAAHVARADAAVRLPGNTPAETYLRIDLLIEAARRTGADAVHPGYGFLSENAEFAGAVIDAGLTWVGPPPSAIETMGSKIRSKKLMDDAGVPVLTELEPAAVTDDQLPVLVKASAGGGGRGMRIARSLAELPATVSAASSEAASAFGDPTVFCEPFLERGRHIEVQVLADQHGTTWALGERECSIQRRHQKILEETPSPMVDAAMRERLCDAAVSAAEAVGYVGAGTVEFLATEEGRFYFLEMNTRLQVEHPVTECVTGLDLVAWQLRIAAGAPLPEGGPPPFDGHSIEARLYAEDPANDWQPTAGHLYRFEFPSPDAHFDLPRRYGLRLDAGYRSGDTVSTHYDAMLAKVITWAPGRAEALARLAGTLEEAHLHGVTTNRDLLVRVLRHDEFSSGDFDTSFFDRHGLDTLARPLATPEVQRHCALAAALADAAVNRAKVRDLTGLPPAWRNVPAVPQRKEYAVGASTIAIDYRWTRDGLRPEGFDNLRVVDFGPELVVLEVDGVRTTFAVATYPDRVCVDSSVGSVTLEPVNRFPDPAEQLAAGTLLAPMPGTVTAIHAADGDAVDNGAPLITLEAMKMHHTIAAPGDGIAEITVLVGQQVDAGTILAIVTDTEDRS</sequence>
<evidence type="ECO:0000256" key="3">
    <source>
        <dbReference type="ARBA" id="ARBA00022741"/>
    </source>
</evidence>
<dbReference type="InterPro" id="IPR048429">
    <property type="entry name" value="MCC_alpha_BT"/>
</dbReference>
<dbReference type="InterPro" id="IPR016185">
    <property type="entry name" value="PreATP-grasp_dom_sf"/>
</dbReference>
<evidence type="ECO:0000313" key="10">
    <source>
        <dbReference type="Proteomes" id="UP000238356"/>
    </source>
</evidence>
<dbReference type="AlphaFoldDB" id="A0A2S5ZYJ3"/>
<dbReference type="InterPro" id="IPR005481">
    <property type="entry name" value="BC-like_N"/>
</dbReference>
<evidence type="ECO:0000256" key="5">
    <source>
        <dbReference type="ARBA" id="ARBA00023267"/>
    </source>
</evidence>
<keyword evidence="4 6" id="KW-0067">ATP-binding</keyword>
<evidence type="ECO:0000313" key="9">
    <source>
        <dbReference type="EMBL" id="PPJ23412.1"/>
    </source>
</evidence>
<dbReference type="Proteomes" id="UP000238356">
    <property type="component" value="Unassembled WGS sequence"/>
</dbReference>
<keyword evidence="2" id="KW-0436">Ligase</keyword>
<dbReference type="SUPFAM" id="SSF51246">
    <property type="entry name" value="Rudiment single hybrid motif"/>
    <property type="match status" value="1"/>
</dbReference>
<accession>A0A2S5ZYJ3</accession>
<dbReference type="RefSeq" id="WP_104364425.1">
    <property type="nucleotide sequence ID" value="NZ_PSYZ01000015.1"/>
</dbReference>